<feature type="transmembrane region" description="Helical" evidence="2">
    <location>
        <begin position="304"/>
        <end position="324"/>
    </location>
</feature>
<feature type="region of interest" description="Disordered" evidence="1">
    <location>
        <begin position="259"/>
        <end position="291"/>
    </location>
</feature>
<keyword evidence="2" id="KW-0472">Membrane</keyword>
<accession>A0A151IQV1</accession>
<feature type="compositionally biased region" description="Basic and acidic residues" evidence="1">
    <location>
        <begin position="272"/>
        <end position="281"/>
    </location>
</feature>
<proteinExistence type="predicted"/>
<gene>
    <name evidence="4" type="ORF">ALC62_00536</name>
</gene>
<feature type="signal peptide" evidence="3">
    <location>
        <begin position="1"/>
        <end position="17"/>
    </location>
</feature>
<keyword evidence="2" id="KW-0812">Transmembrane</keyword>
<reference evidence="4 5" key="1">
    <citation type="submission" date="2016-03" db="EMBL/GenBank/DDBJ databases">
        <title>Cyphomyrmex costatus WGS genome.</title>
        <authorList>
            <person name="Nygaard S."/>
            <person name="Hu H."/>
            <person name="Boomsma J."/>
            <person name="Zhang G."/>
        </authorList>
    </citation>
    <scope>NUCLEOTIDE SEQUENCE [LARGE SCALE GENOMIC DNA]</scope>
    <source>
        <strain evidence="4">MS0001</strain>
        <tissue evidence="4">Whole body</tissue>
    </source>
</reference>
<keyword evidence="3" id="KW-0732">Signal</keyword>
<dbReference type="STRING" id="456900.A0A151IQV1"/>
<evidence type="ECO:0000256" key="1">
    <source>
        <dbReference type="SAM" id="MobiDB-lite"/>
    </source>
</evidence>
<dbReference type="EMBL" id="KQ976762">
    <property type="protein sequence ID" value="KYN08480.1"/>
    <property type="molecule type" value="Genomic_DNA"/>
</dbReference>
<sequence length="450" mass="51376">MYFPILTTLILIRSVSSLLGYDCENPLSNGTIVSLFELDKCRIPEEKPLHHVAHVELIQRPRRSSVSVIACRVEIENIFSNNDGRNERTEHNERIDRFYLPIRLDSCLKMLTHRRFSILNTTFYSLQPEVVNSRSVPLRVSGRSDEEFKTHVHISFYDNPNLFAYTLTGRIGQTARIRGEAAQLMPCTPVPVRRRPTGNCFREIPVFGPNAPMYLHPRTRVLSTTSTEIPCGDRTSSMFRIREHWYSFCPHPERIPNPETIKTDSVTWGPFPREHDSDRKSSGAPTADNGADEHVKLNFWSRNVVIKIAMILVAVFASTLVIWATRDVATHRIQPNRRAELAYPNAVTEDTYITTTSLPEEPLKSVRNSAECPPRIQTVSSNASDRVRELNTITVRATEATSDQDIRRELTSVNQALNSLEERLDICLQPTRWPFPNTARPSSRRPHPTL</sequence>
<dbReference type="Pfam" id="PF24664">
    <property type="entry name" value="Monjiviricetes_fusion"/>
    <property type="match status" value="2"/>
</dbReference>
<keyword evidence="2" id="KW-1133">Transmembrane helix</keyword>
<name>A0A151IQV1_9HYME</name>
<evidence type="ECO:0000256" key="2">
    <source>
        <dbReference type="SAM" id="Phobius"/>
    </source>
</evidence>
<protein>
    <submittedName>
        <fullName evidence="4">Uncharacterized protein</fullName>
    </submittedName>
</protein>
<keyword evidence="5" id="KW-1185">Reference proteome</keyword>
<evidence type="ECO:0000256" key="3">
    <source>
        <dbReference type="SAM" id="SignalP"/>
    </source>
</evidence>
<organism evidence="4 5">
    <name type="scientific">Cyphomyrmex costatus</name>
    <dbReference type="NCBI Taxonomy" id="456900"/>
    <lineage>
        <taxon>Eukaryota</taxon>
        <taxon>Metazoa</taxon>
        <taxon>Ecdysozoa</taxon>
        <taxon>Arthropoda</taxon>
        <taxon>Hexapoda</taxon>
        <taxon>Insecta</taxon>
        <taxon>Pterygota</taxon>
        <taxon>Neoptera</taxon>
        <taxon>Endopterygota</taxon>
        <taxon>Hymenoptera</taxon>
        <taxon>Apocrita</taxon>
        <taxon>Aculeata</taxon>
        <taxon>Formicoidea</taxon>
        <taxon>Formicidae</taxon>
        <taxon>Myrmicinae</taxon>
        <taxon>Cyphomyrmex</taxon>
    </lineage>
</organism>
<evidence type="ECO:0000313" key="5">
    <source>
        <dbReference type="Proteomes" id="UP000078542"/>
    </source>
</evidence>
<evidence type="ECO:0000313" key="4">
    <source>
        <dbReference type="EMBL" id="KYN08480.1"/>
    </source>
</evidence>
<feature type="chain" id="PRO_5007582332" evidence="3">
    <location>
        <begin position="18"/>
        <end position="450"/>
    </location>
</feature>
<dbReference type="AlphaFoldDB" id="A0A151IQV1"/>
<dbReference type="Proteomes" id="UP000078542">
    <property type="component" value="Unassembled WGS sequence"/>
</dbReference>